<evidence type="ECO:0000256" key="7">
    <source>
        <dbReference type="SAM" id="SignalP"/>
    </source>
</evidence>
<gene>
    <name evidence="8" type="ORF">GCM10009107_25330</name>
</gene>
<comment type="caution">
    <text evidence="8">The sequence shown here is derived from an EMBL/GenBank/DDBJ whole genome shotgun (WGS) entry which is preliminary data.</text>
</comment>
<dbReference type="EMBL" id="BAAAEW010000014">
    <property type="protein sequence ID" value="GAA0751993.1"/>
    <property type="molecule type" value="Genomic_DNA"/>
</dbReference>
<keyword evidence="3 7" id="KW-0732">Signal</keyword>
<dbReference type="PANTHER" id="PTHR30429">
    <property type="entry name" value="D-METHIONINE-BINDING LIPOPROTEIN METQ"/>
    <property type="match status" value="1"/>
</dbReference>
<proteinExistence type="inferred from homology"/>
<dbReference type="Pfam" id="PF03180">
    <property type="entry name" value="Lipoprotein_9"/>
    <property type="match status" value="1"/>
</dbReference>
<evidence type="ECO:0000256" key="3">
    <source>
        <dbReference type="ARBA" id="ARBA00022729"/>
    </source>
</evidence>
<evidence type="ECO:0000256" key="2">
    <source>
        <dbReference type="ARBA" id="ARBA00008973"/>
    </source>
</evidence>
<organism evidence="8 9">
    <name type="scientific">Ideonella azotifigens</name>
    <dbReference type="NCBI Taxonomy" id="513160"/>
    <lineage>
        <taxon>Bacteria</taxon>
        <taxon>Pseudomonadati</taxon>
        <taxon>Pseudomonadota</taxon>
        <taxon>Betaproteobacteria</taxon>
        <taxon>Burkholderiales</taxon>
        <taxon>Sphaerotilaceae</taxon>
        <taxon>Ideonella</taxon>
    </lineage>
</organism>
<feature type="signal peptide" evidence="7">
    <location>
        <begin position="1"/>
        <end position="19"/>
    </location>
</feature>
<dbReference type="RefSeq" id="WP_231011510.1">
    <property type="nucleotide sequence ID" value="NZ_BAAAEW010000014.1"/>
</dbReference>
<evidence type="ECO:0000256" key="6">
    <source>
        <dbReference type="ARBA" id="ARBA00023288"/>
    </source>
</evidence>
<dbReference type="InterPro" id="IPR004872">
    <property type="entry name" value="Lipoprotein_NlpA"/>
</dbReference>
<dbReference type="Proteomes" id="UP001500279">
    <property type="component" value="Unassembled WGS sequence"/>
</dbReference>
<accession>A0ABP3V8Z7</accession>
<protein>
    <submittedName>
        <fullName evidence="8">MetQ/NlpA family ABC transporter substrate-binding protein</fullName>
    </submittedName>
</protein>
<keyword evidence="6" id="KW-0449">Lipoprotein</keyword>
<feature type="chain" id="PRO_5046766956" evidence="7">
    <location>
        <begin position="20"/>
        <end position="258"/>
    </location>
</feature>
<name>A0ABP3V8Z7_9BURK</name>
<keyword evidence="5" id="KW-0564">Palmitate</keyword>
<comment type="similarity">
    <text evidence="2">Belongs to the NlpA lipoprotein family.</text>
</comment>
<sequence length="258" mass="27577">MSLDRRLFLSASMASLASAAWPAAPLRIGTVPGPQAEVLGLVRDLAPQGLQLQLEVREHGRALNADLARGALDAVSFEDGVAFAADPLRGQLASASATLTLPMALYSRRLRSLRQLAQGDTLVLPRDQAGLSRGLLLLHNHGVITLRDDSGLHAKLADVVVNRLALRLQTQPAAKLFAALDRAALVVIGAEDAMAAGLQPARDSLGLEDARSPYAGVLAVRRQDKDSPWVAQLVAAYHAEPVKAFLLSRYQGSVRRPW</sequence>
<evidence type="ECO:0000313" key="8">
    <source>
        <dbReference type="EMBL" id="GAA0751993.1"/>
    </source>
</evidence>
<dbReference type="PROSITE" id="PS51318">
    <property type="entry name" value="TAT"/>
    <property type="match status" value="1"/>
</dbReference>
<dbReference type="InterPro" id="IPR006311">
    <property type="entry name" value="TAT_signal"/>
</dbReference>
<keyword evidence="4" id="KW-0472">Membrane</keyword>
<evidence type="ECO:0000256" key="1">
    <source>
        <dbReference type="ARBA" id="ARBA00004635"/>
    </source>
</evidence>
<keyword evidence="9" id="KW-1185">Reference proteome</keyword>
<reference evidence="9" key="1">
    <citation type="journal article" date="2019" name="Int. J. Syst. Evol. Microbiol.">
        <title>The Global Catalogue of Microorganisms (GCM) 10K type strain sequencing project: providing services to taxonomists for standard genome sequencing and annotation.</title>
        <authorList>
            <consortium name="The Broad Institute Genomics Platform"/>
            <consortium name="The Broad Institute Genome Sequencing Center for Infectious Disease"/>
            <person name="Wu L."/>
            <person name="Ma J."/>
        </authorList>
    </citation>
    <scope>NUCLEOTIDE SEQUENCE [LARGE SCALE GENOMIC DNA]</scope>
    <source>
        <strain evidence="9">JCM 15503</strain>
    </source>
</reference>
<dbReference type="SUPFAM" id="SSF53850">
    <property type="entry name" value="Periplasmic binding protein-like II"/>
    <property type="match status" value="1"/>
</dbReference>
<dbReference type="Gene3D" id="3.40.190.10">
    <property type="entry name" value="Periplasmic binding protein-like II"/>
    <property type="match status" value="2"/>
</dbReference>
<evidence type="ECO:0000256" key="5">
    <source>
        <dbReference type="ARBA" id="ARBA00023139"/>
    </source>
</evidence>
<evidence type="ECO:0000313" key="9">
    <source>
        <dbReference type="Proteomes" id="UP001500279"/>
    </source>
</evidence>
<dbReference type="PANTHER" id="PTHR30429:SF1">
    <property type="entry name" value="D-METHIONINE-BINDING LIPOPROTEIN METQ-RELATED"/>
    <property type="match status" value="1"/>
</dbReference>
<evidence type="ECO:0000256" key="4">
    <source>
        <dbReference type="ARBA" id="ARBA00023136"/>
    </source>
</evidence>
<comment type="subcellular location">
    <subcellularLocation>
        <location evidence="1">Membrane</location>
        <topology evidence="1">Lipid-anchor</topology>
    </subcellularLocation>
</comment>